<feature type="non-terminal residue" evidence="2">
    <location>
        <position position="53"/>
    </location>
</feature>
<keyword evidence="3" id="KW-1185">Reference proteome</keyword>
<dbReference type="Proteomes" id="UP001228049">
    <property type="component" value="Unassembled WGS sequence"/>
</dbReference>
<accession>A0AAD9ETG0</accession>
<protein>
    <submittedName>
        <fullName evidence="2">Crossover junction endodeoxyribonuclease RuvC</fullName>
    </submittedName>
</protein>
<organism evidence="2 3">
    <name type="scientific">Dissostichus eleginoides</name>
    <name type="common">Patagonian toothfish</name>
    <name type="synonym">Dissostichus amissus</name>
    <dbReference type="NCBI Taxonomy" id="100907"/>
    <lineage>
        <taxon>Eukaryota</taxon>
        <taxon>Metazoa</taxon>
        <taxon>Chordata</taxon>
        <taxon>Craniata</taxon>
        <taxon>Vertebrata</taxon>
        <taxon>Euteleostomi</taxon>
        <taxon>Actinopterygii</taxon>
        <taxon>Neopterygii</taxon>
        <taxon>Teleostei</taxon>
        <taxon>Neoteleostei</taxon>
        <taxon>Acanthomorphata</taxon>
        <taxon>Eupercaria</taxon>
        <taxon>Perciformes</taxon>
        <taxon>Notothenioidei</taxon>
        <taxon>Nototheniidae</taxon>
        <taxon>Dissostichus</taxon>
    </lineage>
</organism>
<comment type="caution">
    <text evidence="2">The sequence shown here is derived from an EMBL/GenBank/DDBJ whole genome shotgun (WGS) entry which is preliminary data.</text>
</comment>
<dbReference type="AlphaFoldDB" id="A0AAD9ETG0"/>
<gene>
    <name evidence="2" type="ORF">KUDE01_026310</name>
</gene>
<evidence type="ECO:0000313" key="3">
    <source>
        <dbReference type="Proteomes" id="UP001228049"/>
    </source>
</evidence>
<proteinExistence type="predicted"/>
<evidence type="ECO:0000313" key="2">
    <source>
        <dbReference type="EMBL" id="KAK1880788.1"/>
    </source>
</evidence>
<keyword evidence="1" id="KW-0732">Signal</keyword>
<evidence type="ECO:0000256" key="1">
    <source>
        <dbReference type="SAM" id="SignalP"/>
    </source>
</evidence>
<reference evidence="2" key="1">
    <citation type="submission" date="2023-04" db="EMBL/GenBank/DDBJ databases">
        <title>Chromosome-level genome of Chaenocephalus aceratus.</title>
        <authorList>
            <person name="Park H."/>
        </authorList>
    </citation>
    <scope>NUCLEOTIDE SEQUENCE</scope>
    <source>
        <strain evidence="2">DE</strain>
        <tissue evidence="2">Muscle</tissue>
    </source>
</reference>
<feature type="chain" id="PRO_5041991887" evidence="1">
    <location>
        <begin position="33"/>
        <end position="53"/>
    </location>
</feature>
<feature type="signal peptide" evidence="1">
    <location>
        <begin position="1"/>
        <end position="32"/>
    </location>
</feature>
<name>A0AAD9ETG0_DISEL</name>
<dbReference type="EMBL" id="JASDAP010000025">
    <property type="protein sequence ID" value="KAK1880788.1"/>
    <property type="molecule type" value="Genomic_DNA"/>
</dbReference>
<sequence length="53" mass="5773">MGSGCCSTSQDDVDYSCLLLLLFLGLYPLPTSRKPDTPSNEHICQALPNTVEQ</sequence>